<evidence type="ECO:0000313" key="13">
    <source>
        <dbReference type="EMBL" id="TCU53849.1"/>
    </source>
</evidence>
<dbReference type="InterPro" id="IPR023940">
    <property type="entry name" value="DHDPR_bac"/>
</dbReference>
<keyword evidence="7 9" id="KW-0520">NAD</keyword>
<dbReference type="PIRSF" id="PIRSF000161">
    <property type="entry name" value="DHPR"/>
    <property type="match status" value="1"/>
</dbReference>
<dbReference type="SUPFAM" id="SSF51735">
    <property type="entry name" value="NAD(P)-binding Rossmann-fold domains"/>
    <property type="match status" value="1"/>
</dbReference>
<feature type="binding site" evidence="9">
    <location>
        <begin position="143"/>
        <end position="144"/>
    </location>
    <ligand>
        <name>(S)-2,3,4,5-tetrahydrodipicolinate</name>
        <dbReference type="ChEBI" id="CHEBI:16845"/>
    </ligand>
</feature>
<dbReference type="Pfam" id="PF05173">
    <property type="entry name" value="DapB_C"/>
    <property type="match status" value="1"/>
</dbReference>
<comment type="pathway">
    <text evidence="9">Amino-acid biosynthesis; L-lysine biosynthesis via DAP pathway; (S)-tetrahydrodipicolinate from L-aspartate: step 4/4.</text>
</comment>
<comment type="subcellular location">
    <subcellularLocation>
        <location evidence="9">Cytoplasm</location>
    </subcellularLocation>
</comment>
<comment type="function">
    <text evidence="9">Catalyzes the conversion of 4-hydroxy-tetrahydrodipicolinate (HTPA) to tetrahydrodipicolinate.</text>
</comment>
<dbReference type="GO" id="GO:0005829">
    <property type="term" value="C:cytosol"/>
    <property type="evidence" value="ECO:0007669"/>
    <property type="project" value="TreeGrafter"/>
</dbReference>
<sequence length="240" mass="26787">MLNILVAGFGKMGRLVVDSIQKQEDMQVVMIADGTQKPDLSTLQEELHAIIDFSHPANLEWIAPYVKEHHTPYICGTTGHSDMQKQEINALGMYAPIVFQANFSLGIAVMQEILKMVTPLLEDSFDMEVIEAHHNQKQDAPSGTAKMLVDILNKDHAYEEVHGREGFIGKRQKEIGIHAVRGGTVAGEHSVLYLGEDEVLEIKHTANSKQIFVNGALRAARFIQNKPHGTYTMKDILFNE</sequence>
<dbReference type="PROSITE" id="PS01298">
    <property type="entry name" value="DAPB"/>
    <property type="match status" value="1"/>
</dbReference>
<dbReference type="CDD" id="cd02274">
    <property type="entry name" value="DHDPR_N"/>
    <property type="match status" value="1"/>
</dbReference>
<dbReference type="HAMAP" id="MF_00102">
    <property type="entry name" value="DapB"/>
    <property type="match status" value="1"/>
</dbReference>
<feature type="binding site" evidence="9">
    <location>
        <position position="134"/>
    </location>
    <ligand>
        <name>(S)-2,3,4,5-tetrahydrodipicolinate</name>
        <dbReference type="ChEBI" id="CHEBI:16845"/>
    </ligand>
</feature>
<dbReference type="InterPro" id="IPR022664">
    <property type="entry name" value="DapB_N_CS"/>
</dbReference>
<dbReference type="Proteomes" id="UP000295773">
    <property type="component" value="Unassembled WGS sequence"/>
</dbReference>
<dbReference type="GO" id="GO:0019877">
    <property type="term" value="P:diaminopimelate biosynthetic process"/>
    <property type="evidence" value="ECO:0007669"/>
    <property type="project" value="UniProtKB-UniRule"/>
</dbReference>
<keyword evidence="2 9" id="KW-0963">Cytoplasm</keyword>
<dbReference type="Pfam" id="PF01113">
    <property type="entry name" value="DapB_N"/>
    <property type="match status" value="1"/>
</dbReference>
<protein>
    <recommendedName>
        <fullName evidence="9 10">4-hydroxy-tetrahydrodipicolinate reductase</fullName>
        <shortName evidence="9">HTPA reductase</shortName>
        <ecNumber evidence="9 10">1.17.1.8</ecNumber>
    </recommendedName>
</protein>
<evidence type="ECO:0000256" key="4">
    <source>
        <dbReference type="ARBA" id="ARBA00022857"/>
    </source>
</evidence>
<name>A0A4R3SZ08_9FIRM</name>
<dbReference type="GO" id="GO:0051287">
    <property type="term" value="F:NAD binding"/>
    <property type="evidence" value="ECO:0007669"/>
    <property type="project" value="UniProtKB-UniRule"/>
</dbReference>
<feature type="active site" description="Proton donor/acceptor" evidence="9">
    <location>
        <position position="133"/>
    </location>
</feature>
<evidence type="ECO:0000256" key="9">
    <source>
        <dbReference type="HAMAP-Rule" id="MF_00102"/>
    </source>
</evidence>
<accession>A0A4R3SZ08</accession>
<dbReference type="InterPro" id="IPR000846">
    <property type="entry name" value="DapB_N"/>
</dbReference>
<evidence type="ECO:0000256" key="8">
    <source>
        <dbReference type="ARBA" id="ARBA00023154"/>
    </source>
</evidence>
<dbReference type="GeneID" id="73794350"/>
<gene>
    <name evidence="9" type="primary">dapB</name>
    <name evidence="13" type="ORF">EDD61_12514</name>
</gene>
<evidence type="ECO:0000256" key="3">
    <source>
        <dbReference type="ARBA" id="ARBA00022605"/>
    </source>
</evidence>
<dbReference type="EMBL" id="SMBP01000025">
    <property type="protein sequence ID" value="TCU53849.1"/>
    <property type="molecule type" value="Genomic_DNA"/>
</dbReference>
<comment type="subunit">
    <text evidence="9">Homotetramer.</text>
</comment>
<dbReference type="InterPro" id="IPR022663">
    <property type="entry name" value="DapB_C"/>
</dbReference>
<reference evidence="13 14" key="1">
    <citation type="submission" date="2019-03" db="EMBL/GenBank/DDBJ databases">
        <title>Genomic Encyclopedia of Type Strains, Phase IV (KMG-IV): sequencing the most valuable type-strain genomes for metagenomic binning, comparative biology and taxonomic classification.</title>
        <authorList>
            <person name="Goeker M."/>
        </authorList>
    </citation>
    <scope>NUCLEOTIDE SEQUENCE [LARGE SCALE GENOMIC DNA]</scope>
    <source>
        <strain evidence="13 14">DSM 29481</strain>
    </source>
</reference>
<keyword evidence="8 9" id="KW-0457">Lysine biosynthesis</keyword>
<evidence type="ECO:0000256" key="2">
    <source>
        <dbReference type="ARBA" id="ARBA00022490"/>
    </source>
</evidence>
<organism evidence="13 14">
    <name type="scientific">Longicatena caecimuris</name>
    <dbReference type="NCBI Taxonomy" id="1796635"/>
    <lineage>
        <taxon>Bacteria</taxon>
        <taxon>Bacillati</taxon>
        <taxon>Bacillota</taxon>
        <taxon>Erysipelotrichia</taxon>
        <taxon>Erysipelotrichales</taxon>
        <taxon>Erysipelotrichaceae</taxon>
        <taxon>Longicatena</taxon>
    </lineage>
</organism>
<comment type="catalytic activity">
    <reaction evidence="9">
        <text>(S)-2,3,4,5-tetrahydrodipicolinate + NAD(+) + H2O = (2S,4S)-4-hydroxy-2,3,4,5-tetrahydrodipicolinate + NADH + H(+)</text>
        <dbReference type="Rhea" id="RHEA:35323"/>
        <dbReference type="ChEBI" id="CHEBI:15377"/>
        <dbReference type="ChEBI" id="CHEBI:15378"/>
        <dbReference type="ChEBI" id="CHEBI:16845"/>
        <dbReference type="ChEBI" id="CHEBI:57540"/>
        <dbReference type="ChEBI" id="CHEBI:57945"/>
        <dbReference type="ChEBI" id="CHEBI:67139"/>
        <dbReference type="EC" id="1.17.1.8"/>
    </reaction>
</comment>
<dbReference type="AlphaFoldDB" id="A0A4R3SZ08"/>
<evidence type="ECO:0000259" key="11">
    <source>
        <dbReference type="Pfam" id="PF01113"/>
    </source>
</evidence>
<dbReference type="Gene3D" id="3.40.50.720">
    <property type="entry name" value="NAD(P)-binding Rossmann-like Domain"/>
    <property type="match status" value="1"/>
</dbReference>
<dbReference type="NCBIfam" id="TIGR00036">
    <property type="entry name" value="dapB"/>
    <property type="match status" value="1"/>
</dbReference>
<feature type="domain" description="Dihydrodipicolinate reductase N-terminal" evidence="11">
    <location>
        <begin position="3"/>
        <end position="103"/>
    </location>
</feature>
<feature type="domain" description="Dihydrodipicolinate reductase C-terminal" evidence="12">
    <location>
        <begin position="106"/>
        <end position="237"/>
    </location>
</feature>
<keyword evidence="14" id="KW-1185">Reference proteome</keyword>
<comment type="caution">
    <text evidence="9">Lacks conserved residue(s) required for the propagation of feature annotation.</text>
</comment>
<evidence type="ECO:0000256" key="10">
    <source>
        <dbReference type="NCBIfam" id="TIGR00036"/>
    </source>
</evidence>
<dbReference type="RefSeq" id="WP_008691069.1">
    <property type="nucleotide sequence ID" value="NZ_AP024510.1"/>
</dbReference>
<feature type="binding site" evidence="9">
    <location>
        <begin position="76"/>
        <end position="78"/>
    </location>
    <ligand>
        <name>NAD(+)</name>
        <dbReference type="ChEBI" id="CHEBI:57540"/>
    </ligand>
</feature>
<dbReference type="Gene3D" id="3.30.360.10">
    <property type="entry name" value="Dihydrodipicolinate Reductase, domain 2"/>
    <property type="match status" value="1"/>
</dbReference>
<comment type="caution">
    <text evidence="9">Was originally thought to be a dihydrodipicolinate reductase (DHDPR), catalyzing the conversion of dihydrodipicolinate to tetrahydrodipicolinate. However, it was shown in E.coli that the substrate of the enzymatic reaction is not dihydrodipicolinate (DHDP) but in fact (2S,4S)-4-hydroxy-2,3,4,5-tetrahydrodipicolinic acid (HTPA), the product released by the DapA-catalyzed reaction.</text>
</comment>
<evidence type="ECO:0000313" key="14">
    <source>
        <dbReference type="Proteomes" id="UP000295773"/>
    </source>
</evidence>
<dbReference type="GO" id="GO:0009089">
    <property type="term" value="P:lysine biosynthetic process via diaminopimelate"/>
    <property type="evidence" value="ECO:0007669"/>
    <property type="project" value="UniProtKB-UniRule"/>
</dbReference>
<keyword evidence="6 9" id="KW-0560">Oxidoreductase</keyword>
<proteinExistence type="inferred from homology"/>
<dbReference type="FunFam" id="3.30.360.10:FF:000009">
    <property type="entry name" value="4-hydroxy-tetrahydrodipicolinate reductase"/>
    <property type="match status" value="1"/>
</dbReference>
<evidence type="ECO:0000256" key="1">
    <source>
        <dbReference type="ARBA" id="ARBA00006642"/>
    </source>
</evidence>
<comment type="similarity">
    <text evidence="1 9">Belongs to the DapB family.</text>
</comment>
<comment type="catalytic activity">
    <reaction evidence="9">
        <text>(S)-2,3,4,5-tetrahydrodipicolinate + NADP(+) + H2O = (2S,4S)-4-hydroxy-2,3,4,5-tetrahydrodipicolinate + NADPH + H(+)</text>
        <dbReference type="Rhea" id="RHEA:35331"/>
        <dbReference type="ChEBI" id="CHEBI:15377"/>
        <dbReference type="ChEBI" id="CHEBI:15378"/>
        <dbReference type="ChEBI" id="CHEBI:16845"/>
        <dbReference type="ChEBI" id="CHEBI:57783"/>
        <dbReference type="ChEBI" id="CHEBI:58349"/>
        <dbReference type="ChEBI" id="CHEBI:67139"/>
        <dbReference type="EC" id="1.17.1.8"/>
    </reaction>
</comment>
<dbReference type="InterPro" id="IPR036291">
    <property type="entry name" value="NAD(P)-bd_dom_sf"/>
</dbReference>
<evidence type="ECO:0000256" key="7">
    <source>
        <dbReference type="ARBA" id="ARBA00023027"/>
    </source>
</evidence>
<dbReference type="UniPathway" id="UPA00034">
    <property type="reaction ID" value="UER00018"/>
</dbReference>
<evidence type="ECO:0000256" key="5">
    <source>
        <dbReference type="ARBA" id="ARBA00022915"/>
    </source>
</evidence>
<dbReference type="PANTHER" id="PTHR20836:SF7">
    <property type="entry name" value="4-HYDROXY-TETRAHYDRODIPICOLINATE REDUCTASE"/>
    <property type="match status" value="1"/>
</dbReference>
<feature type="active site" description="Proton donor" evidence="9">
    <location>
        <position position="137"/>
    </location>
</feature>
<keyword evidence="5 9" id="KW-0220">Diaminopimelate biosynthesis</keyword>
<dbReference type="SUPFAM" id="SSF55347">
    <property type="entry name" value="Glyceraldehyde-3-phosphate dehydrogenase-like, C-terminal domain"/>
    <property type="match status" value="1"/>
</dbReference>
<dbReference type="GO" id="GO:0016726">
    <property type="term" value="F:oxidoreductase activity, acting on CH or CH2 groups, NAD or NADP as acceptor"/>
    <property type="evidence" value="ECO:0007669"/>
    <property type="project" value="UniProtKB-UniRule"/>
</dbReference>
<keyword evidence="4 9" id="KW-0521">NADP</keyword>
<comment type="caution">
    <text evidence="13">The sequence shown here is derived from an EMBL/GenBank/DDBJ whole genome shotgun (WGS) entry which is preliminary data.</text>
</comment>
<evidence type="ECO:0000259" key="12">
    <source>
        <dbReference type="Pfam" id="PF05173"/>
    </source>
</evidence>
<dbReference type="GO" id="GO:0008839">
    <property type="term" value="F:4-hydroxy-tetrahydrodipicolinate reductase"/>
    <property type="evidence" value="ECO:0007669"/>
    <property type="project" value="UniProtKB-UniRule"/>
</dbReference>
<feature type="binding site" evidence="9">
    <location>
        <position position="37"/>
    </location>
    <ligand>
        <name>NADP(+)</name>
        <dbReference type="ChEBI" id="CHEBI:58349"/>
    </ligand>
</feature>
<dbReference type="PANTHER" id="PTHR20836">
    <property type="entry name" value="DIHYDRODIPICOLINATE REDUCTASE"/>
    <property type="match status" value="1"/>
</dbReference>
<evidence type="ECO:0000256" key="6">
    <source>
        <dbReference type="ARBA" id="ARBA00023002"/>
    </source>
</evidence>
<dbReference type="GO" id="GO:0050661">
    <property type="term" value="F:NADP binding"/>
    <property type="evidence" value="ECO:0007669"/>
    <property type="project" value="UniProtKB-UniRule"/>
</dbReference>
<dbReference type="EC" id="1.17.1.8" evidence="9 10"/>
<keyword evidence="3 9" id="KW-0028">Amino-acid biosynthesis</keyword>